<gene>
    <name evidence="3" type="ORF">GJR95_23580</name>
</gene>
<proteinExistence type="predicted"/>
<feature type="signal peptide" evidence="1">
    <location>
        <begin position="1"/>
        <end position="26"/>
    </location>
</feature>
<dbReference type="Gene3D" id="2.60.40.10">
    <property type="entry name" value="Immunoglobulins"/>
    <property type="match status" value="2"/>
</dbReference>
<organism evidence="3 4">
    <name type="scientific">Spirosoma endbachense</name>
    <dbReference type="NCBI Taxonomy" id="2666025"/>
    <lineage>
        <taxon>Bacteria</taxon>
        <taxon>Pseudomonadati</taxon>
        <taxon>Bacteroidota</taxon>
        <taxon>Cytophagia</taxon>
        <taxon>Cytophagales</taxon>
        <taxon>Cytophagaceae</taxon>
        <taxon>Spirosoma</taxon>
    </lineage>
</organism>
<protein>
    <submittedName>
        <fullName evidence="3">PKD domain-containing protein</fullName>
    </submittedName>
</protein>
<dbReference type="InterPro" id="IPR000601">
    <property type="entry name" value="PKD_dom"/>
</dbReference>
<reference evidence="3 4" key="1">
    <citation type="submission" date="2019-11" db="EMBL/GenBank/DDBJ databases">
        <title>Spirosoma endbachense sp. nov., isolated from a natural salt meadow.</title>
        <authorList>
            <person name="Rojas J."/>
            <person name="Ambika Manirajan B."/>
            <person name="Ratering S."/>
            <person name="Suarez C."/>
            <person name="Geissler-Plaum R."/>
            <person name="Schnell S."/>
        </authorList>
    </citation>
    <scope>NUCLEOTIDE SEQUENCE [LARGE SCALE GENOMIC DNA]</scope>
    <source>
        <strain evidence="3 4">I-24</strain>
    </source>
</reference>
<accession>A0A6P1VX81</accession>
<keyword evidence="4" id="KW-1185">Reference proteome</keyword>
<dbReference type="EMBL" id="CP045997">
    <property type="protein sequence ID" value="QHV97801.1"/>
    <property type="molecule type" value="Genomic_DNA"/>
</dbReference>
<dbReference type="Proteomes" id="UP000464577">
    <property type="component" value="Chromosome"/>
</dbReference>
<feature type="domain" description="PKD" evidence="2">
    <location>
        <begin position="37"/>
        <end position="120"/>
    </location>
</feature>
<keyword evidence="1" id="KW-0732">Signal</keyword>
<dbReference type="PANTHER" id="PTHR42754:SF1">
    <property type="entry name" value="LIPOPROTEIN"/>
    <property type="match status" value="1"/>
</dbReference>
<dbReference type="InterPro" id="IPR022409">
    <property type="entry name" value="PKD/Chitinase_dom"/>
</dbReference>
<evidence type="ECO:0000313" key="4">
    <source>
        <dbReference type="Proteomes" id="UP000464577"/>
    </source>
</evidence>
<dbReference type="PROSITE" id="PS50093">
    <property type="entry name" value="PKD"/>
    <property type="match status" value="2"/>
</dbReference>
<dbReference type="AlphaFoldDB" id="A0A6P1VX81"/>
<feature type="chain" id="PRO_5027123345" evidence="1">
    <location>
        <begin position="27"/>
        <end position="623"/>
    </location>
</feature>
<dbReference type="SMART" id="SM00089">
    <property type="entry name" value="PKD"/>
    <property type="match status" value="2"/>
</dbReference>
<feature type="domain" description="PKD" evidence="2">
    <location>
        <begin position="135"/>
        <end position="202"/>
    </location>
</feature>
<dbReference type="CDD" id="cd00146">
    <property type="entry name" value="PKD"/>
    <property type="match status" value="1"/>
</dbReference>
<dbReference type="PANTHER" id="PTHR42754">
    <property type="entry name" value="ENDOGLUCANASE"/>
    <property type="match status" value="1"/>
</dbReference>
<dbReference type="InterPro" id="IPR035986">
    <property type="entry name" value="PKD_dom_sf"/>
</dbReference>
<dbReference type="RefSeq" id="WP_162388213.1">
    <property type="nucleotide sequence ID" value="NZ_CP045997.1"/>
</dbReference>
<evidence type="ECO:0000313" key="3">
    <source>
        <dbReference type="EMBL" id="QHV97801.1"/>
    </source>
</evidence>
<dbReference type="SUPFAM" id="SSF49299">
    <property type="entry name" value="PKD domain"/>
    <property type="match status" value="2"/>
</dbReference>
<dbReference type="InterPro" id="IPR013783">
    <property type="entry name" value="Ig-like_fold"/>
</dbReference>
<name>A0A6P1VX81_9BACT</name>
<evidence type="ECO:0000259" key="2">
    <source>
        <dbReference type="PROSITE" id="PS50093"/>
    </source>
</evidence>
<dbReference type="KEGG" id="senf:GJR95_23580"/>
<evidence type="ECO:0000256" key="1">
    <source>
        <dbReference type="SAM" id="SignalP"/>
    </source>
</evidence>
<sequence length="623" mass="65540">MKSVYLLNCLKRFTLLVCLMGLLVYCKNGSPVDTIQPPTASFTVTNDGCTAPCTPIFTSTSQNATSFVWEIDGSQVSTDASFSRQFTTAGTYAVKLTATNSAGSNSSQKTIAINKPGAPVADFGFTGGECMAPCEVSFTQKATGTITSYLWDFGDKTPTSTEANPKHTYQQGGTFTVTLTVSGPGGGSQPKTQSVTIKTGTTAGMSTKVWDKAFGGDRSEVLYSMLATSDGGFLLGGSSLSGQEEDKSEPNRGLYDYWVVKIDGSGNKVWDKTFGGTKEDYLRSIVATSDGGFLLGGDSVSGQTGSKSDPNIGDSDYWVMKIDRNGTKVWDKTFGGSNTDYLYSMVATSDGGFLLGGASGSDQGGNKSDPNRGNFDSWVVKVDGNGTKVWDKTFGGSGSDYLRSMVATSDGGFLLGGYSGSGQTGNKSDPNRGGYDYWVVKINGSGGKVWDKTFGGTDLDQIYSMAATSDGGFLLGGYSNSGQSGNKSVPSLGLYDYWVVKIDGSGNKVWDKTFGGTKEDYLRSIVATSDGGFLLGGDSVSGQTGSKSDPNIGDSDYWVMKVDGDGTKVWDKTFGGQNSDLLFSLITTLDGGFLLGGSSLSGGDGNKTSRTRGQDDYWVVKIK</sequence>
<dbReference type="Pfam" id="PF18911">
    <property type="entry name" value="PKD_4"/>
    <property type="match status" value="2"/>
</dbReference>